<dbReference type="InterPro" id="IPR025714">
    <property type="entry name" value="Methyltranfer_dom"/>
</dbReference>
<dbReference type="EMBL" id="JAFKCT010000004">
    <property type="protein sequence ID" value="MBN7811526.1"/>
    <property type="molecule type" value="Genomic_DNA"/>
</dbReference>
<keyword evidence="4" id="KW-1185">Reference proteome</keyword>
<comment type="caution">
    <text evidence="3">The sequence shown here is derived from an EMBL/GenBank/DDBJ whole genome shotgun (WGS) entry which is preliminary data.</text>
</comment>
<dbReference type="GO" id="GO:0032259">
    <property type="term" value="P:methylation"/>
    <property type="evidence" value="ECO:0007669"/>
    <property type="project" value="UniProtKB-KW"/>
</dbReference>
<sequence length="241" mass="26499">MSPFKLLFSSLIAVLLTASCAAQTSEKEGQNYATKTPASGGIGKVYMGREIAGIMDFQGKAWLERSSRENEENTGLAITNLPVQANSVVADIGAGSGFYTFRIAPKVPQGKVYAVEIQDEAIAFLKDRSRELSFSNVETLRGGVKSPNLPSNAIDLVIMVDVYHELEYPVEMLASIRESLKPDGKLLLIEYRGEDPAVAIRPLHKMTVEQLKKELSANGFRLAQNGQFMNIQHFLVFEKAD</sequence>
<dbReference type="GO" id="GO:0008168">
    <property type="term" value="F:methyltransferase activity"/>
    <property type="evidence" value="ECO:0007669"/>
    <property type="project" value="UniProtKB-KW"/>
</dbReference>
<organism evidence="3 4">
    <name type="scientific">Algoriphagus oliviformis</name>
    <dbReference type="NCBI Taxonomy" id="2811231"/>
    <lineage>
        <taxon>Bacteria</taxon>
        <taxon>Pseudomonadati</taxon>
        <taxon>Bacteroidota</taxon>
        <taxon>Cytophagia</taxon>
        <taxon>Cytophagales</taxon>
        <taxon>Cyclobacteriaceae</taxon>
        <taxon>Algoriphagus</taxon>
    </lineage>
</organism>
<feature type="chain" id="PRO_5045835129" evidence="1">
    <location>
        <begin position="22"/>
        <end position="241"/>
    </location>
</feature>
<dbReference type="CDD" id="cd02440">
    <property type="entry name" value="AdoMet_MTases"/>
    <property type="match status" value="1"/>
</dbReference>
<dbReference type="Pfam" id="PF13847">
    <property type="entry name" value="Methyltransf_31"/>
    <property type="match status" value="1"/>
</dbReference>
<dbReference type="PROSITE" id="PS51257">
    <property type="entry name" value="PROKAR_LIPOPROTEIN"/>
    <property type="match status" value="1"/>
</dbReference>
<evidence type="ECO:0000313" key="4">
    <source>
        <dbReference type="Proteomes" id="UP000664317"/>
    </source>
</evidence>
<name>A0ABS3C4J6_9BACT</name>
<reference evidence="3 4" key="1">
    <citation type="submission" date="2021-03" db="EMBL/GenBank/DDBJ databases">
        <title>novel species isolated from a fishpond in China.</title>
        <authorList>
            <person name="Lu H."/>
            <person name="Cai Z."/>
        </authorList>
    </citation>
    <scope>NUCLEOTIDE SEQUENCE [LARGE SCALE GENOMIC DNA]</scope>
    <source>
        <strain evidence="3 4">H41</strain>
    </source>
</reference>
<protein>
    <submittedName>
        <fullName evidence="3">Class I SAM-dependent methyltransferase</fullName>
    </submittedName>
</protein>
<keyword evidence="1" id="KW-0732">Signal</keyword>
<keyword evidence="3" id="KW-0808">Transferase</keyword>
<proteinExistence type="predicted"/>
<dbReference type="Gene3D" id="3.40.50.150">
    <property type="entry name" value="Vaccinia Virus protein VP39"/>
    <property type="match status" value="1"/>
</dbReference>
<dbReference type="SUPFAM" id="SSF53335">
    <property type="entry name" value="S-adenosyl-L-methionine-dependent methyltransferases"/>
    <property type="match status" value="1"/>
</dbReference>
<feature type="signal peptide" evidence="1">
    <location>
        <begin position="1"/>
        <end position="21"/>
    </location>
</feature>
<keyword evidence="3" id="KW-0489">Methyltransferase</keyword>
<dbReference type="Proteomes" id="UP000664317">
    <property type="component" value="Unassembled WGS sequence"/>
</dbReference>
<evidence type="ECO:0000256" key="1">
    <source>
        <dbReference type="SAM" id="SignalP"/>
    </source>
</evidence>
<accession>A0ABS3C4J6</accession>
<evidence type="ECO:0000259" key="2">
    <source>
        <dbReference type="Pfam" id="PF13847"/>
    </source>
</evidence>
<feature type="domain" description="Methyltransferase" evidence="2">
    <location>
        <begin position="86"/>
        <end position="216"/>
    </location>
</feature>
<evidence type="ECO:0000313" key="3">
    <source>
        <dbReference type="EMBL" id="MBN7811526.1"/>
    </source>
</evidence>
<gene>
    <name evidence="3" type="ORF">J0A68_11235</name>
</gene>
<dbReference type="RefSeq" id="WP_206578307.1">
    <property type="nucleotide sequence ID" value="NZ_JAFKCT010000004.1"/>
</dbReference>
<dbReference type="PANTHER" id="PTHR43861">
    <property type="entry name" value="TRANS-ACONITATE 2-METHYLTRANSFERASE-RELATED"/>
    <property type="match status" value="1"/>
</dbReference>
<dbReference type="InterPro" id="IPR029063">
    <property type="entry name" value="SAM-dependent_MTases_sf"/>
</dbReference>